<dbReference type="Proteomes" id="UP000789525">
    <property type="component" value="Unassembled WGS sequence"/>
</dbReference>
<sequence length="118" mass="13788">LPTTPRLSIKEVIIKIEEHQKLKPGVDFSKHVIIREVMRKRIKGDKLAALPKNNTEYQFDVEIGVPSIEEGMATPKIDHYFNISHRVFHKLKIKIKFNGFRELTLVRDIEIKNSLSRE</sequence>
<gene>
    <name evidence="1" type="ORF">ACOLOM_LOCUS10385</name>
</gene>
<feature type="non-terminal residue" evidence="1">
    <location>
        <position position="118"/>
    </location>
</feature>
<accession>A0ACA9PFU7</accession>
<evidence type="ECO:0000313" key="1">
    <source>
        <dbReference type="EMBL" id="CAG8704299.1"/>
    </source>
</evidence>
<evidence type="ECO:0000313" key="2">
    <source>
        <dbReference type="Proteomes" id="UP000789525"/>
    </source>
</evidence>
<protein>
    <submittedName>
        <fullName evidence="1">6643_t:CDS:1</fullName>
    </submittedName>
</protein>
<organism evidence="1 2">
    <name type="scientific">Acaulospora colombiana</name>
    <dbReference type="NCBI Taxonomy" id="27376"/>
    <lineage>
        <taxon>Eukaryota</taxon>
        <taxon>Fungi</taxon>
        <taxon>Fungi incertae sedis</taxon>
        <taxon>Mucoromycota</taxon>
        <taxon>Glomeromycotina</taxon>
        <taxon>Glomeromycetes</taxon>
        <taxon>Diversisporales</taxon>
        <taxon>Acaulosporaceae</taxon>
        <taxon>Acaulospora</taxon>
    </lineage>
</organism>
<comment type="caution">
    <text evidence="1">The sequence shown here is derived from an EMBL/GenBank/DDBJ whole genome shotgun (WGS) entry which is preliminary data.</text>
</comment>
<name>A0ACA9PFU7_9GLOM</name>
<reference evidence="1" key="1">
    <citation type="submission" date="2021-06" db="EMBL/GenBank/DDBJ databases">
        <authorList>
            <person name="Kallberg Y."/>
            <person name="Tangrot J."/>
            <person name="Rosling A."/>
        </authorList>
    </citation>
    <scope>NUCLEOTIDE SEQUENCE</scope>
    <source>
        <strain evidence="1">CL356</strain>
    </source>
</reference>
<keyword evidence="2" id="KW-1185">Reference proteome</keyword>
<dbReference type="EMBL" id="CAJVPT010033277">
    <property type="protein sequence ID" value="CAG8704299.1"/>
    <property type="molecule type" value="Genomic_DNA"/>
</dbReference>
<feature type="non-terminal residue" evidence="1">
    <location>
        <position position="1"/>
    </location>
</feature>
<proteinExistence type="predicted"/>